<dbReference type="PANTHER" id="PTHR11461:SF373">
    <property type="entry name" value="SERPIN DOMAIN-CONTAINING PROTEIN"/>
    <property type="match status" value="1"/>
</dbReference>
<dbReference type="InterPro" id="IPR036186">
    <property type="entry name" value="Serpin_sf"/>
</dbReference>
<dbReference type="SMART" id="SM00093">
    <property type="entry name" value="SERPIN"/>
    <property type="match status" value="1"/>
</dbReference>
<organism evidence="4 5">
    <name type="scientific">Microthlaspi erraticum</name>
    <dbReference type="NCBI Taxonomy" id="1685480"/>
    <lineage>
        <taxon>Eukaryota</taxon>
        <taxon>Viridiplantae</taxon>
        <taxon>Streptophyta</taxon>
        <taxon>Embryophyta</taxon>
        <taxon>Tracheophyta</taxon>
        <taxon>Spermatophyta</taxon>
        <taxon>Magnoliopsida</taxon>
        <taxon>eudicotyledons</taxon>
        <taxon>Gunneridae</taxon>
        <taxon>Pentapetalae</taxon>
        <taxon>rosids</taxon>
        <taxon>malvids</taxon>
        <taxon>Brassicales</taxon>
        <taxon>Brassicaceae</taxon>
        <taxon>Coluteocarpeae</taxon>
        <taxon>Microthlaspi</taxon>
    </lineage>
</organism>
<accession>A0A6D2KZP1</accession>
<dbReference type="InterPro" id="IPR042185">
    <property type="entry name" value="Serpin_sf_2"/>
</dbReference>
<evidence type="ECO:0000313" key="4">
    <source>
        <dbReference type="EMBL" id="CAA7052735.1"/>
    </source>
</evidence>
<proteinExistence type="inferred from homology"/>
<comment type="similarity">
    <text evidence="1 2">Belongs to the serpin family.</text>
</comment>
<dbReference type="InterPro" id="IPR000215">
    <property type="entry name" value="Serpin_fam"/>
</dbReference>
<dbReference type="GO" id="GO:0004867">
    <property type="term" value="F:serine-type endopeptidase inhibitor activity"/>
    <property type="evidence" value="ECO:0007669"/>
    <property type="project" value="InterPro"/>
</dbReference>
<sequence length="368" mass="40854">MDVQNAMKNQTEVAVILSKQLFSTVGKRSNSVFSPASIIAAFTMVASGPDGKDEILKAILTFLRSSSADELNAVFNLISSFVFADGSSIGGPTIKVANGVWVEQSRPINPSIKPLFENFFKAVFASVDFRSKAEELRLEVNKWATYHTNGLIKDLLPPRSLTKYTKLVYGNALYFKGAWEEKFDKALTKKRDFHLFNGASVSVPFMRNYKKQYVAAYDGFKVLKLPFRQGGDTNRGFSMYLYLPDEKYGLENLVERMGSDHGFLDSCIPSEKVSVGELIIPKFKIEFGFKASREFNLGFDVVDLYHKACVEIDEDGAEAAAATAVVVSFGCAFVKTVSFVADHPFLFLIREERTGAVLFVGQMCDPSV</sequence>
<dbReference type="SUPFAM" id="SSF56574">
    <property type="entry name" value="Serpins"/>
    <property type="match status" value="1"/>
</dbReference>
<comment type="caution">
    <text evidence="4">The sequence shown here is derived from an EMBL/GenBank/DDBJ whole genome shotgun (WGS) entry which is preliminary data.</text>
</comment>
<evidence type="ECO:0000256" key="2">
    <source>
        <dbReference type="RuleBase" id="RU000411"/>
    </source>
</evidence>
<evidence type="ECO:0000256" key="1">
    <source>
        <dbReference type="ARBA" id="ARBA00009500"/>
    </source>
</evidence>
<dbReference type="PROSITE" id="PS00284">
    <property type="entry name" value="SERPIN"/>
    <property type="match status" value="1"/>
</dbReference>
<protein>
    <recommendedName>
        <fullName evidence="3">Serpin domain-containing protein</fullName>
    </recommendedName>
</protein>
<gene>
    <name evidence="4" type="ORF">MERR_LOCUS39970</name>
</gene>
<dbReference type="AlphaFoldDB" id="A0A6D2KZP1"/>
<dbReference type="Gene3D" id="3.30.497.10">
    <property type="entry name" value="Antithrombin, subunit I, domain 2"/>
    <property type="match status" value="2"/>
</dbReference>
<feature type="domain" description="Serpin" evidence="3">
    <location>
        <begin position="15"/>
        <end position="366"/>
    </location>
</feature>
<dbReference type="InterPro" id="IPR023796">
    <property type="entry name" value="Serpin_dom"/>
</dbReference>
<dbReference type="Proteomes" id="UP000467841">
    <property type="component" value="Unassembled WGS sequence"/>
</dbReference>
<evidence type="ECO:0000313" key="5">
    <source>
        <dbReference type="Proteomes" id="UP000467841"/>
    </source>
</evidence>
<dbReference type="Gene3D" id="2.30.39.10">
    <property type="entry name" value="Alpha-1-antitrypsin, domain 1"/>
    <property type="match status" value="2"/>
</dbReference>
<dbReference type="CDD" id="cd02043">
    <property type="entry name" value="serpinP_plants"/>
    <property type="match status" value="1"/>
</dbReference>
<evidence type="ECO:0000259" key="3">
    <source>
        <dbReference type="SMART" id="SM00093"/>
    </source>
</evidence>
<dbReference type="InterPro" id="IPR023795">
    <property type="entry name" value="Serpin_CS"/>
</dbReference>
<dbReference type="PANTHER" id="PTHR11461">
    <property type="entry name" value="SERINE PROTEASE INHIBITOR, SERPIN"/>
    <property type="match status" value="1"/>
</dbReference>
<reference evidence="4" key="1">
    <citation type="submission" date="2020-01" db="EMBL/GenBank/DDBJ databases">
        <authorList>
            <person name="Mishra B."/>
        </authorList>
    </citation>
    <scope>NUCLEOTIDE SEQUENCE [LARGE SCALE GENOMIC DNA]</scope>
</reference>
<dbReference type="GO" id="GO:0005615">
    <property type="term" value="C:extracellular space"/>
    <property type="evidence" value="ECO:0007669"/>
    <property type="project" value="InterPro"/>
</dbReference>
<dbReference type="Pfam" id="PF00079">
    <property type="entry name" value="Serpin"/>
    <property type="match status" value="2"/>
</dbReference>
<dbReference type="EMBL" id="CACVBM020001507">
    <property type="protein sequence ID" value="CAA7052735.1"/>
    <property type="molecule type" value="Genomic_DNA"/>
</dbReference>
<keyword evidence="5" id="KW-1185">Reference proteome</keyword>
<dbReference type="OrthoDB" id="1063785at2759"/>
<name>A0A6D2KZP1_9BRAS</name>
<dbReference type="InterPro" id="IPR042178">
    <property type="entry name" value="Serpin_sf_1"/>
</dbReference>